<comment type="caution">
    <text evidence="2">The sequence shown here is derived from an EMBL/GenBank/DDBJ whole genome shotgun (WGS) entry which is preliminary data.</text>
</comment>
<dbReference type="AlphaFoldDB" id="A0A834WSQ0"/>
<gene>
    <name evidence="2" type="ORF">G2W53_013157</name>
</gene>
<protein>
    <submittedName>
        <fullName evidence="2">Uncharacterized protein</fullName>
    </submittedName>
</protein>
<evidence type="ECO:0000313" key="2">
    <source>
        <dbReference type="EMBL" id="KAF7830824.1"/>
    </source>
</evidence>
<keyword evidence="3" id="KW-1185">Reference proteome</keyword>
<accession>A0A834WSQ0</accession>
<keyword evidence="1" id="KW-0472">Membrane</keyword>
<dbReference type="Proteomes" id="UP000634136">
    <property type="component" value="Unassembled WGS sequence"/>
</dbReference>
<feature type="transmembrane region" description="Helical" evidence="1">
    <location>
        <begin position="94"/>
        <end position="112"/>
    </location>
</feature>
<sequence length="118" mass="13879">MGLVDERLGARKLVREGENSSVIVTRLKKRLRLYLRELRAESLLRVLRHAQPLPRALKLPLHLLLPLLPLLHLPLQLLVPLLQLPRRRRRRFVMLRLAYFLLAVFTIVVAAHDSDHRR</sequence>
<reference evidence="2" key="1">
    <citation type="submission" date="2020-09" db="EMBL/GenBank/DDBJ databases">
        <title>Genome-Enabled Discovery of Anthraquinone Biosynthesis in Senna tora.</title>
        <authorList>
            <person name="Kang S.-H."/>
            <person name="Pandey R.P."/>
            <person name="Lee C.-M."/>
            <person name="Sim J.-S."/>
            <person name="Jeong J.-T."/>
            <person name="Choi B.-S."/>
            <person name="Jung M."/>
            <person name="Ginzburg D."/>
            <person name="Zhao K."/>
            <person name="Won S.Y."/>
            <person name="Oh T.-J."/>
            <person name="Yu Y."/>
            <person name="Kim N.-H."/>
            <person name="Lee O.R."/>
            <person name="Lee T.-H."/>
            <person name="Bashyal P."/>
            <person name="Kim T.-S."/>
            <person name="Lee W.-H."/>
            <person name="Kawkins C."/>
            <person name="Kim C.-K."/>
            <person name="Kim J.S."/>
            <person name="Ahn B.O."/>
            <person name="Rhee S.Y."/>
            <person name="Sohng J.K."/>
        </authorList>
    </citation>
    <scope>NUCLEOTIDE SEQUENCE</scope>
    <source>
        <tissue evidence="2">Leaf</tissue>
    </source>
</reference>
<evidence type="ECO:0000256" key="1">
    <source>
        <dbReference type="SAM" id="Phobius"/>
    </source>
</evidence>
<evidence type="ECO:0000313" key="3">
    <source>
        <dbReference type="Proteomes" id="UP000634136"/>
    </source>
</evidence>
<keyword evidence="1" id="KW-1133">Transmembrane helix</keyword>
<organism evidence="2 3">
    <name type="scientific">Senna tora</name>
    <dbReference type="NCBI Taxonomy" id="362788"/>
    <lineage>
        <taxon>Eukaryota</taxon>
        <taxon>Viridiplantae</taxon>
        <taxon>Streptophyta</taxon>
        <taxon>Embryophyta</taxon>
        <taxon>Tracheophyta</taxon>
        <taxon>Spermatophyta</taxon>
        <taxon>Magnoliopsida</taxon>
        <taxon>eudicotyledons</taxon>
        <taxon>Gunneridae</taxon>
        <taxon>Pentapetalae</taxon>
        <taxon>rosids</taxon>
        <taxon>fabids</taxon>
        <taxon>Fabales</taxon>
        <taxon>Fabaceae</taxon>
        <taxon>Caesalpinioideae</taxon>
        <taxon>Cassia clade</taxon>
        <taxon>Senna</taxon>
    </lineage>
</organism>
<dbReference type="EMBL" id="JAAIUW010000005">
    <property type="protein sequence ID" value="KAF7830824.1"/>
    <property type="molecule type" value="Genomic_DNA"/>
</dbReference>
<proteinExistence type="predicted"/>
<keyword evidence="1" id="KW-0812">Transmembrane</keyword>
<feature type="transmembrane region" description="Helical" evidence="1">
    <location>
        <begin position="63"/>
        <end position="82"/>
    </location>
</feature>
<name>A0A834WSQ0_9FABA</name>